<dbReference type="InterPro" id="IPR052061">
    <property type="entry name" value="PTE-AB_protein"/>
</dbReference>
<dbReference type="InterPro" id="IPR029069">
    <property type="entry name" value="HotDog_dom_sf"/>
</dbReference>
<gene>
    <name evidence="4" type="ORF">BDCG_08452</name>
</gene>
<keyword evidence="2" id="KW-0812">Transmembrane</keyword>
<dbReference type="CDD" id="cd03443">
    <property type="entry name" value="PaaI_thioesterase"/>
    <property type="match status" value="1"/>
</dbReference>
<feature type="compositionally biased region" description="Pro residues" evidence="1">
    <location>
        <begin position="73"/>
        <end position="85"/>
    </location>
</feature>
<dbReference type="RefSeq" id="XP_045272996.1">
    <property type="nucleotide sequence ID" value="XM_045424234.1"/>
</dbReference>
<feature type="domain" description="Thioesterase" evidence="3">
    <location>
        <begin position="223"/>
        <end position="294"/>
    </location>
</feature>
<reference evidence="5" key="1">
    <citation type="journal article" date="2015" name="PLoS Genet.">
        <title>The dynamic genome and transcriptome of the human fungal pathogen Blastomyces and close relative Emmonsia.</title>
        <authorList>
            <person name="Munoz J.F."/>
            <person name="Gauthier G.M."/>
            <person name="Desjardins C.A."/>
            <person name="Gallo J.E."/>
            <person name="Holder J."/>
            <person name="Sullivan T.D."/>
            <person name="Marty A.J."/>
            <person name="Carmen J.C."/>
            <person name="Chen Z."/>
            <person name="Ding L."/>
            <person name="Gujja S."/>
            <person name="Magrini V."/>
            <person name="Misas E."/>
            <person name="Mitreva M."/>
            <person name="Priest M."/>
            <person name="Saif S."/>
            <person name="Whiston E.A."/>
            <person name="Young S."/>
            <person name="Zeng Q."/>
            <person name="Goldman W.E."/>
            <person name="Mardis E.R."/>
            <person name="Taylor J.W."/>
            <person name="McEwen J.G."/>
            <person name="Clay O.K."/>
            <person name="Klein B.S."/>
            <person name="Cuomo C.A."/>
        </authorList>
    </citation>
    <scope>NUCLEOTIDE SEQUENCE [LARGE SCALE GENOMIC DNA]</scope>
    <source>
        <strain evidence="5">ER-3 / ATCC MYA-2586</strain>
    </source>
</reference>
<dbReference type="InterPro" id="IPR006683">
    <property type="entry name" value="Thioestr_dom"/>
</dbReference>
<keyword evidence="2" id="KW-1133">Transmembrane helix</keyword>
<proteinExistence type="predicted"/>
<evidence type="ECO:0000313" key="4">
    <source>
        <dbReference type="EMBL" id="EEQ85183.2"/>
    </source>
</evidence>
<evidence type="ECO:0000313" key="5">
    <source>
        <dbReference type="Proteomes" id="UP000002039"/>
    </source>
</evidence>
<feature type="region of interest" description="Disordered" evidence="1">
    <location>
        <begin position="64"/>
        <end position="85"/>
    </location>
</feature>
<organism evidence="4 5">
    <name type="scientific">Ajellomyces dermatitidis (strain ER-3 / ATCC MYA-2586)</name>
    <name type="common">Blastomyces dermatitidis</name>
    <dbReference type="NCBI Taxonomy" id="559297"/>
    <lineage>
        <taxon>Eukaryota</taxon>
        <taxon>Fungi</taxon>
        <taxon>Dikarya</taxon>
        <taxon>Ascomycota</taxon>
        <taxon>Pezizomycotina</taxon>
        <taxon>Eurotiomycetes</taxon>
        <taxon>Eurotiomycetidae</taxon>
        <taxon>Onygenales</taxon>
        <taxon>Ajellomycetaceae</taxon>
        <taxon>Blastomyces</taxon>
    </lineage>
</organism>
<protein>
    <submittedName>
        <fullName evidence="4">Thioesterase</fullName>
    </submittedName>
</protein>
<keyword evidence="2" id="KW-0472">Membrane</keyword>
<dbReference type="SUPFAM" id="SSF54637">
    <property type="entry name" value="Thioesterase/thiol ester dehydrase-isomerase"/>
    <property type="match status" value="1"/>
</dbReference>
<dbReference type="PANTHER" id="PTHR47260">
    <property type="entry name" value="UPF0644 PROTEIN PB2B4.06"/>
    <property type="match status" value="1"/>
</dbReference>
<keyword evidence="5" id="KW-1185">Reference proteome</keyword>
<dbReference type="EMBL" id="EQ999983">
    <property type="protein sequence ID" value="EEQ85183.2"/>
    <property type="molecule type" value="Genomic_DNA"/>
</dbReference>
<name>A0ABP2ET40_AJEDR</name>
<evidence type="ECO:0000256" key="2">
    <source>
        <dbReference type="SAM" id="Phobius"/>
    </source>
</evidence>
<accession>A0ABP2ET40</accession>
<dbReference type="Proteomes" id="UP000002039">
    <property type="component" value="Unassembled WGS sequence"/>
</dbReference>
<dbReference type="Gene3D" id="3.10.129.10">
    <property type="entry name" value="Hotdog Thioesterase"/>
    <property type="match status" value="1"/>
</dbReference>
<dbReference type="GeneID" id="69030019"/>
<dbReference type="Pfam" id="PF03061">
    <property type="entry name" value="4HBT"/>
    <property type="match status" value="1"/>
</dbReference>
<dbReference type="PANTHER" id="PTHR47260:SF7">
    <property type="entry name" value="THIOESTERASE FAMILY PROTEIN (AFU_ORTHOLOGUE AFUA_1G10800)"/>
    <property type="match status" value="1"/>
</dbReference>
<evidence type="ECO:0000256" key="1">
    <source>
        <dbReference type="SAM" id="MobiDB-lite"/>
    </source>
</evidence>
<evidence type="ECO:0000259" key="3">
    <source>
        <dbReference type="Pfam" id="PF03061"/>
    </source>
</evidence>
<sequence>MLPNMVPSRSRPVFSSGNLIFLISPSKQRVSFPVSLYSSSSSGASLFRSLFVARLSHPSSYRPYSVQTTGPLSPQPPHPPFPSPPSFKKPSILRRLLGFTAIAVFSFTVGISLSPGVSNMVQIATQIRTDDESIYIAPDDILRDIDAFIHNHPLAHSLRTDERFTESRPHLKIPAELRAHNLTAGTLAGAKKIAVPPYAWTEAGGKSLVSILYLGSDVSGHPGIVHGGLLATILDESLARCCFPALPNGIGVTANLNIDYRSPAPAGSFFVVRAETVKVEGRKAWVEGRIETLPDEGREPVVVAEAKALFIEPKNAASLPRLYKAT</sequence>
<feature type="transmembrane region" description="Helical" evidence="2">
    <location>
        <begin position="96"/>
        <end position="117"/>
    </location>
</feature>